<evidence type="ECO:0000256" key="3">
    <source>
        <dbReference type="ARBA" id="ARBA00022741"/>
    </source>
</evidence>
<evidence type="ECO:0000256" key="5">
    <source>
        <dbReference type="ARBA" id="ARBA00022943"/>
    </source>
</evidence>
<evidence type="ECO:0000313" key="10">
    <source>
        <dbReference type="EMBL" id="GAB1298366.1"/>
    </source>
</evidence>
<comment type="similarity">
    <text evidence="1 8">Belongs to the AAA ATPase family. PCH2 subfamily.</text>
</comment>
<evidence type="ECO:0000313" key="11">
    <source>
        <dbReference type="Proteomes" id="UP001623349"/>
    </source>
</evidence>
<dbReference type="PANTHER" id="PTHR45991:SF1">
    <property type="entry name" value="PACHYTENE CHECKPOINT PROTEIN 2 HOMOLOG"/>
    <property type="match status" value="1"/>
</dbReference>
<evidence type="ECO:0000256" key="7">
    <source>
        <dbReference type="RuleBase" id="RU003651"/>
    </source>
</evidence>
<accession>A0ABQ0FGQ2</accession>
<evidence type="ECO:0000256" key="4">
    <source>
        <dbReference type="ARBA" id="ARBA00022840"/>
    </source>
</evidence>
<dbReference type="EMBL" id="BAAFST010000013">
    <property type="protein sequence ID" value="GAB1298366.1"/>
    <property type="molecule type" value="Genomic_DNA"/>
</dbReference>
<sequence>MDEAVGDLKQALPCVAESPTVHVEVLQRSGSTAKKEDIKMNVYKLLNRHNIVFGDYVWTEFDEPFLTRNVQSVSIVDTELKAKDPQPIDLSTCTIALHIFQLNEEGPSSENLDEETENIIAASHWVLPAAEFHGLWDSLVYDVEVKSHLLDYVMTTLLFSDKNVDSNLITWNRVVLLHGPPGTGKTSLCKALAQKLTIRLSSRYRYGQLIEINSHSLFSKWFSECLLSKPNIPNSEACGKSGKLVTKMFQKIQDLIDDKEALVFVLIDEVESLTAARNACRAGAEPSDAIRVVNAVLTQIDQIKRHSNVVILTTSNITEKIDVAFVDRADIKQYIGPPSAAAIFKIYLSCLEELMKCQIIYPRQQLLTLRELEMIGFIENNVSKLSLLLSEISRKSEGLSGRVLRKLPFLAHALYIQAPSVTIEGFLQALSLAVDKQFEEKKKLSAYV</sequence>
<evidence type="ECO:0000256" key="2">
    <source>
        <dbReference type="ARBA" id="ARBA00022364"/>
    </source>
</evidence>
<dbReference type="Pfam" id="PF23563">
    <property type="entry name" value="TRIP13_N"/>
    <property type="match status" value="1"/>
</dbReference>
<evidence type="ECO:0000259" key="9">
    <source>
        <dbReference type="SMART" id="SM00382"/>
    </source>
</evidence>
<dbReference type="Pfam" id="PF23242">
    <property type="entry name" value="AAA_lid_TRIP13_C"/>
    <property type="match status" value="1"/>
</dbReference>
<keyword evidence="11" id="KW-1185">Reference proteome</keyword>
<keyword evidence="5" id="KW-0896">Oogenesis</keyword>
<keyword evidence="3 7" id="KW-0547">Nucleotide-binding</keyword>
<dbReference type="CDD" id="cd19508">
    <property type="entry name" value="RecA-like_Pch2-like"/>
    <property type="match status" value="1"/>
</dbReference>
<dbReference type="SMART" id="SM00382">
    <property type="entry name" value="AAA"/>
    <property type="match status" value="1"/>
</dbReference>
<reference evidence="10 11" key="1">
    <citation type="submission" date="2024-08" db="EMBL/GenBank/DDBJ databases">
        <title>The draft genome of Apodemus speciosus.</title>
        <authorList>
            <person name="Nabeshima K."/>
            <person name="Suzuki S."/>
            <person name="Onuma M."/>
        </authorList>
    </citation>
    <scope>NUCLEOTIDE SEQUENCE [LARGE SCALE GENOMIC DNA]</scope>
    <source>
        <strain evidence="10">IB14-021</strain>
    </source>
</reference>
<gene>
    <name evidence="10" type="ORF">APTSU1_001360200</name>
</gene>
<proteinExistence type="inferred from homology"/>
<dbReference type="Gene3D" id="3.40.50.300">
    <property type="entry name" value="P-loop containing nucleotide triphosphate hydrolases"/>
    <property type="match status" value="1"/>
</dbReference>
<dbReference type="PROSITE" id="PS00674">
    <property type="entry name" value="AAA"/>
    <property type="match status" value="1"/>
</dbReference>
<dbReference type="InterPro" id="IPR003960">
    <property type="entry name" value="ATPase_AAA_CS"/>
</dbReference>
<comment type="subcellular location">
    <subcellularLocation>
        <location evidence="8">Nucleus</location>
    </subcellularLocation>
</comment>
<dbReference type="InterPro" id="IPR058249">
    <property type="entry name" value="Pch2_C"/>
</dbReference>
<name>A0ABQ0FGQ2_APOSI</name>
<dbReference type="InterPro" id="IPR027417">
    <property type="entry name" value="P-loop_NTPase"/>
</dbReference>
<comment type="function">
    <text evidence="8">Plays a key role in chromosome recombination and chromosome structure development during meiosis. Required at early steps in meiotic recombination that leads to non-crossovers pathways. Also needed for efficient completion of homologous synapsis by influencing crossover distribution along the chromosomes affecting both crossovers and non-crossovers pathways.</text>
</comment>
<evidence type="ECO:0000256" key="1">
    <source>
        <dbReference type="ARBA" id="ARBA00007271"/>
    </source>
</evidence>
<feature type="domain" description="AAA+ ATPase" evidence="9">
    <location>
        <begin position="171"/>
        <end position="339"/>
    </location>
</feature>
<dbReference type="InterPro" id="IPR044539">
    <property type="entry name" value="Pch2-like"/>
</dbReference>
<keyword evidence="6 8" id="KW-0469">Meiosis</keyword>
<dbReference type="Pfam" id="PF00004">
    <property type="entry name" value="AAA"/>
    <property type="match status" value="1"/>
</dbReference>
<dbReference type="PANTHER" id="PTHR45991">
    <property type="entry name" value="PACHYTENE CHECKPOINT PROTEIN 2"/>
    <property type="match status" value="1"/>
</dbReference>
<evidence type="ECO:0000256" key="6">
    <source>
        <dbReference type="ARBA" id="ARBA00023254"/>
    </source>
</evidence>
<dbReference type="SUPFAM" id="SSF52540">
    <property type="entry name" value="P-loop containing nucleoside triphosphate hydrolases"/>
    <property type="match status" value="1"/>
</dbReference>
<organism evidence="10 11">
    <name type="scientific">Apodemus speciosus</name>
    <name type="common">Large Japanese field mouse</name>
    <dbReference type="NCBI Taxonomy" id="105296"/>
    <lineage>
        <taxon>Eukaryota</taxon>
        <taxon>Metazoa</taxon>
        <taxon>Chordata</taxon>
        <taxon>Craniata</taxon>
        <taxon>Vertebrata</taxon>
        <taxon>Euteleostomi</taxon>
        <taxon>Mammalia</taxon>
        <taxon>Eutheria</taxon>
        <taxon>Euarchontoglires</taxon>
        <taxon>Glires</taxon>
        <taxon>Rodentia</taxon>
        <taxon>Myomorpha</taxon>
        <taxon>Muroidea</taxon>
        <taxon>Muridae</taxon>
        <taxon>Murinae</taxon>
        <taxon>Apodemus</taxon>
    </lineage>
</organism>
<comment type="subunit">
    <text evidence="8">Specifically interacts with the ligand binding domain of the thyroid receptor (TR). This interaction does not require the presence of thyroid hormone for its interaction. Interacts with proteasome subunit PSMA8; to participate in meiosis progression during spermatogenesis.</text>
</comment>
<protein>
    <recommendedName>
        <fullName evidence="2 8">Pachytene checkpoint protein 2 homolog</fullName>
        <shortName evidence="8">TR-interacting protein 13</shortName>
        <shortName evidence="8">TRIP-13</shortName>
    </recommendedName>
    <alternativeName>
        <fullName evidence="8">Thyroid hormone receptor interactor 13</fullName>
    </alternativeName>
    <alternativeName>
        <fullName evidence="8">Thyroid receptor-interacting protein 13</fullName>
    </alternativeName>
</protein>
<dbReference type="Proteomes" id="UP001623349">
    <property type="component" value="Unassembled WGS sequence"/>
</dbReference>
<keyword evidence="4 7" id="KW-0067">ATP-binding</keyword>
<dbReference type="InterPro" id="IPR003959">
    <property type="entry name" value="ATPase_AAA_core"/>
</dbReference>
<evidence type="ECO:0000256" key="8">
    <source>
        <dbReference type="RuleBase" id="RU369050"/>
    </source>
</evidence>
<keyword evidence="5" id="KW-0221">Differentiation</keyword>
<comment type="caution">
    <text evidence="10">The sequence shown here is derived from an EMBL/GenBank/DDBJ whole genome shotgun (WGS) entry which is preliminary data.</text>
</comment>
<keyword evidence="8" id="KW-0539">Nucleus</keyword>
<dbReference type="InterPro" id="IPR003593">
    <property type="entry name" value="AAA+_ATPase"/>
</dbReference>